<evidence type="ECO:0000256" key="3">
    <source>
        <dbReference type="ARBA" id="ARBA00022801"/>
    </source>
</evidence>
<dbReference type="Pfam" id="PF12796">
    <property type="entry name" value="Ank_2"/>
    <property type="match status" value="1"/>
</dbReference>
<evidence type="ECO:0000256" key="6">
    <source>
        <dbReference type="ARBA" id="ARBA00023422"/>
    </source>
</evidence>
<dbReference type="PANTHER" id="PTHR24139:SF34">
    <property type="entry name" value="85_88 KDA CALCIUM-INDEPENDENT PHOSPHOLIPASE A2"/>
    <property type="match status" value="1"/>
</dbReference>
<dbReference type="InterPro" id="IPR002110">
    <property type="entry name" value="Ankyrin_rpt"/>
</dbReference>
<dbReference type="PROSITE" id="PS50297">
    <property type="entry name" value="ANK_REP_REGION"/>
    <property type="match status" value="3"/>
</dbReference>
<feature type="repeat" description="ANK" evidence="7">
    <location>
        <begin position="359"/>
        <end position="391"/>
    </location>
</feature>
<feature type="domain" description="PNPLA" evidence="9">
    <location>
        <begin position="485"/>
        <end position="669"/>
    </location>
</feature>
<dbReference type="SUPFAM" id="SSF52151">
    <property type="entry name" value="FabD/lysophospholipase-like"/>
    <property type="match status" value="1"/>
</dbReference>
<feature type="repeat" description="ANK" evidence="7">
    <location>
        <begin position="162"/>
        <end position="194"/>
    </location>
</feature>
<dbReference type="Pfam" id="PF01734">
    <property type="entry name" value="Patatin"/>
    <property type="match status" value="1"/>
</dbReference>
<dbReference type="AlphaFoldDB" id="A0AAE1H9T7"/>
<dbReference type="Gene3D" id="1.25.40.20">
    <property type="entry name" value="Ankyrin repeat-containing domain"/>
    <property type="match status" value="2"/>
</dbReference>
<comment type="catalytic activity">
    <reaction evidence="6">
        <text>a 1,2-diacyl-sn-glycero-3-phosphocholine + H2O = a 1-acyl-sn-glycero-3-phosphocholine + a fatty acid + H(+)</text>
        <dbReference type="Rhea" id="RHEA:15801"/>
        <dbReference type="ChEBI" id="CHEBI:15377"/>
        <dbReference type="ChEBI" id="CHEBI:15378"/>
        <dbReference type="ChEBI" id="CHEBI:28868"/>
        <dbReference type="ChEBI" id="CHEBI:57643"/>
        <dbReference type="ChEBI" id="CHEBI:58168"/>
        <dbReference type="EC" id="3.1.1.4"/>
    </reaction>
    <physiologicalReaction direction="left-to-right" evidence="6">
        <dbReference type="Rhea" id="RHEA:15802"/>
    </physiologicalReaction>
</comment>
<dbReference type="InterPro" id="IPR036770">
    <property type="entry name" value="Ankyrin_rpt-contain_sf"/>
</dbReference>
<dbReference type="SUPFAM" id="SSF48403">
    <property type="entry name" value="Ankyrin repeat"/>
    <property type="match status" value="1"/>
</dbReference>
<keyword evidence="8" id="KW-0442">Lipid degradation</keyword>
<keyword evidence="5 8" id="KW-0443">Lipid metabolism</keyword>
<evidence type="ECO:0000256" key="8">
    <source>
        <dbReference type="PROSITE-ProRule" id="PRU01161"/>
    </source>
</evidence>
<proteinExistence type="predicted"/>
<dbReference type="PROSITE" id="PS51635">
    <property type="entry name" value="PNPLA"/>
    <property type="match status" value="1"/>
</dbReference>
<dbReference type="SMART" id="SM00248">
    <property type="entry name" value="ANK"/>
    <property type="match status" value="7"/>
</dbReference>
<evidence type="ECO:0000256" key="5">
    <source>
        <dbReference type="ARBA" id="ARBA00023098"/>
    </source>
</evidence>
<dbReference type="PROSITE" id="PS50088">
    <property type="entry name" value="ANK_REPEAT"/>
    <property type="match status" value="4"/>
</dbReference>
<dbReference type="PANTHER" id="PTHR24139">
    <property type="entry name" value="CALCIUM-INDEPENDENT PHOSPHOLIPASE A2"/>
    <property type="match status" value="1"/>
</dbReference>
<keyword evidence="4 7" id="KW-0040">ANK repeat</keyword>
<dbReference type="InterPro" id="IPR047148">
    <property type="entry name" value="PLPL9"/>
</dbReference>
<comment type="caution">
    <text evidence="10">The sequence shown here is derived from an EMBL/GenBank/DDBJ whole genome shotgun (WGS) entry which is preliminary data.</text>
</comment>
<keyword evidence="11" id="KW-1185">Reference proteome</keyword>
<dbReference type="GO" id="GO:0052816">
    <property type="term" value="F:long-chain fatty acyl-CoA hydrolase activity"/>
    <property type="evidence" value="ECO:0007669"/>
    <property type="project" value="TreeGrafter"/>
</dbReference>
<evidence type="ECO:0000256" key="7">
    <source>
        <dbReference type="PROSITE-ProRule" id="PRU00023"/>
    </source>
</evidence>
<dbReference type="InterPro" id="IPR016035">
    <property type="entry name" value="Acyl_Trfase/lysoPLipase"/>
</dbReference>
<dbReference type="EC" id="3.1.1.4" evidence="1"/>
<feature type="short sequence motif" description="DGA/G" evidence="8">
    <location>
        <begin position="656"/>
        <end position="658"/>
    </location>
</feature>
<reference evidence="10" key="2">
    <citation type="journal article" date="2023" name="BMC Genomics">
        <title>Pest status, molecular evolution, and epigenetic factors derived from the genome assembly of Frankliniella fusca, a thysanopteran phytovirus vector.</title>
        <authorList>
            <person name="Catto M.A."/>
            <person name="Labadie P.E."/>
            <person name="Jacobson A.L."/>
            <person name="Kennedy G.G."/>
            <person name="Srinivasan R."/>
            <person name="Hunt B.G."/>
        </authorList>
    </citation>
    <scope>NUCLEOTIDE SEQUENCE</scope>
    <source>
        <strain evidence="10">PL_HMW_Pooled</strain>
    </source>
</reference>
<keyword evidence="2" id="KW-0677">Repeat</keyword>
<organism evidence="10 11">
    <name type="scientific">Frankliniella fusca</name>
    <dbReference type="NCBI Taxonomy" id="407009"/>
    <lineage>
        <taxon>Eukaryota</taxon>
        <taxon>Metazoa</taxon>
        <taxon>Ecdysozoa</taxon>
        <taxon>Arthropoda</taxon>
        <taxon>Hexapoda</taxon>
        <taxon>Insecta</taxon>
        <taxon>Pterygota</taxon>
        <taxon>Neoptera</taxon>
        <taxon>Paraneoptera</taxon>
        <taxon>Thysanoptera</taxon>
        <taxon>Terebrantia</taxon>
        <taxon>Thripoidea</taxon>
        <taxon>Thripidae</taxon>
        <taxon>Frankliniella</taxon>
    </lineage>
</organism>
<gene>
    <name evidence="10" type="ORF">KUF71_006899</name>
</gene>
<dbReference type="GO" id="GO:0047499">
    <property type="term" value="F:calcium-independent phospholipase A2 activity"/>
    <property type="evidence" value="ECO:0007669"/>
    <property type="project" value="InterPro"/>
</dbReference>
<evidence type="ECO:0000313" key="11">
    <source>
        <dbReference type="Proteomes" id="UP001219518"/>
    </source>
</evidence>
<evidence type="ECO:0000259" key="9">
    <source>
        <dbReference type="PROSITE" id="PS51635"/>
    </source>
</evidence>
<reference evidence="10" key="1">
    <citation type="submission" date="2021-07" db="EMBL/GenBank/DDBJ databases">
        <authorList>
            <person name="Catto M.A."/>
            <person name="Jacobson A."/>
            <person name="Kennedy G."/>
            <person name="Labadie P."/>
            <person name="Hunt B.G."/>
            <person name="Srinivasan R."/>
        </authorList>
    </citation>
    <scope>NUCLEOTIDE SEQUENCE</scope>
    <source>
        <strain evidence="10">PL_HMW_Pooled</strain>
        <tissue evidence="10">Head</tissue>
    </source>
</reference>
<name>A0AAE1H9T7_9NEOP</name>
<dbReference type="GO" id="GO:0016042">
    <property type="term" value="P:lipid catabolic process"/>
    <property type="evidence" value="ECO:0007669"/>
    <property type="project" value="UniProtKB-UniRule"/>
</dbReference>
<dbReference type="Pfam" id="PF00023">
    <property type="entry name" value="Ank"/>
    <property type="match status" value="1"/>
</dbReference>
<protein>
    <recommendedName>
        <fullName evidence="1">phospholipase A2</fullName>
        <ecNumber evidence="1">3.1.1.4</ecNumber>
    </recommendedName>
</protein>
<evidence type="ECO:0000256" key="1">
    <source>
        <dbReference type="ARBA" id="ARBA00013278"/>
    </source>
</evidence>
<accession>A0AAE1H9T7</accession>
<sequence>MAEWLDGLEKLAPGPGGLIRNILSPESIPNKVLECKVDRYKKWDVLSNEEGLLLYGASSKQKYEVVLVPSVPVESSSKAFSLFRSDNRDSADKKFEKLKDKLPVVAVQSKDDCNVATVQRMCDALDLNPGWNAAHLAAHCDLVTAFNSEKISRLLDVADTNTGVLPLHIAIQAQNLPTIKALIARKVSLECLDNEANSVLHYAASTNKEIITLLTAEVCSKYLNEHNAKGHTPLHMACLADKPECVKALLLAGADCNITADSGNRVAGSVSAQEPGIVSDLVQEFSGKLYAQDMKFGGTPLHWCCSREVLESLLEKKCHINAVNFDGRTALHIMILRKRLDCTMALLSNGADANIGDNEGNTPLHLAVTCRNLTAVQALVVFGASLNYKNHKGATPRHLATKDTSSEANKILYILHSVGAERCCQETKGCTSGCSFGGKFNGTAPPTPFSIYAREALDEILSTNAMDIASNQMVAEKQVKRSHALCLDGGGIRGLILVVMLRDIERATGKPIVKCFDWIAGTSTGGILALALAVGKSLQDCLCLYFKMKDTTFLGARPYPNEPLEQILKKCFGSDTVMSEISQPKLMITGLLADRKPVDLHLFRNYESPLQVLGKEEPSNGKFKKAPSYHEQLVWEAARASGAAPAYFGAHGRFLDGGLIANNPSLDCLTEIHEYNLALKAAGRESEMAPVTALVSIGTGNIPVTELQDIDVGRPGSLWGVTKLATGVSNIITLIIDQATQSSGRVVDRARSWCSSLGIPFYRFSPLLSEDINMDERSDEKLVNMAWECQAYMHSQQRSVNELAEVLRREF</sequence>
<feature type="short sequence motif" description="GXGXXG" evidence="8">
    <location>
        <begin position="489"/>
        <end position="494"/>
    </location>
</feature>
<dbReference type="Proteomes" id="UP001219518">
    <property type="component" value="Unassembled WGS sequence"/>
</dbReference>
<evidence type="ECO:0000313" key="10">
    <source>
        <dbReference type="EMBL" id="KAK3917368.1"/>
    </source>
</evidence>
<dbReference type="EMBL" id="JAHWGI010000723">
    <property type="protein sequence ID" value="KAK3917368.1"/>
    <property type="molecule type" value="Genomic_DNA"/>
</dbReference>
<feature type="repeat" description="ANK" evidence="7">
    <location>
        <begin position="229"/>
        <end position="261"/>
    </location>
</feature>
<evidence type="ECO:0000256" key="2">
    <source>
        <dbReference type="ARBA" id="ARBA00022737"/>
    </source>
</evidence>
<dbReference type="GO" id="GO:2000304">
    <property type="term" value="P:positive regulation of ceramide biosynthetic process"/>
    <property type="evidence" value="ECO:0007669"/>
    <property type="project" value="TreeGrafter"/>
</dbReference>
<dbReference type="InterPro" id="IPR002641">
    <property type="entry name" value="PNPLA_dom"/>
</dbReference>
<keyword evidence="3 8" id="KW-0378">Hydrolase</keyword>
<feature type="repeat" description="ANK" evidence="7">
    <location>
        <begin position="326"/>
        <end position="358"/>
    </location>
</feature>
<dbReference type="Gene3D" id="3.40.1090.10">
    <property type="entry name" value="Cytosolic phospholipase A2 catalytic domain"/>
    <property type="match status" value="1"/>
</dbReference>
<feature type="short sequence motif" description="GXSXG" evidence="8">
    <location>
        <begin position="521"/>
        <end position="525"/>
    </location>
</feature>
<dbReference type="Pfam" id="PF13857">
    <property type="entry name" value="Ank_5"/>
    <property type="match status" value="1"/>
</dbReference>
<feature type="active site" description="Proton acceptor" evidence="8">
    <location>
        <position position="656"/>
    </location>
</feature>
<feature type="active site" description="Nucleophile" evidence="8">
    <location>
        <position position="523"/>
    </location>
</feature>
<dbReference type="GO" id="GO:0005739">
    <property type="term" value="C:mitochondrion"/>
    <property type="evidence" value="ECO:0007669"/>
    <property type="project" value="TreeGrafter"/>
</dbReference>
<evidence type="ECO:0000256" key="4">
    <source>
        <dbReference type="ARBA" id="ARBA00023043"/>
    </source>
</evidence>